<feature type="transmembrane region" description="Helical" evidence="2">
    <location>
        <begin position="12"/>
        <end position="31"/>
    </location>
</feature>
<comment type="caution">
    <text evidence="3">The sequence shown here is derived from an EMBL/GenBank/DDBJ whole genome shotgun (WGS) entry which is preliminary data.</text>
</comment>
<dbReference type="RefSeq" id="WP_209210704.1">
    <property type="nucleotide sequence ID" value="NZ_JAFFZM010000006.1"/>
</dbReference>
<gene>
    <name evidence="3" type="ORF">JW613_11410</name>
</gene>
<evidence type="ECO:0000313" key="3">
    <source>
        <dbReference type="EMBL" id="MBO8198910.1"/>
    </source>
</evidence>
<feature type="transmembrane region" description="Helical" evidence="2">
    <location>
        <begin position="57"/>
        <end position="79"/>
    </location>
</feature>
<protein>
    <recommendedName>
        <fullName evidence="5">Integral membrane protein</fullName>
    </recommendedName>
</protein>
<feature type="transmembrane region" description="Helical" evidence="2">
    <location>
        <begin position="123"/>
        <end position="143"/>
    </location>
</feature>
<evidence type="ECO:0000313" key="4">
    <source>
        <dbReference type="Proteomes" id="UP000721954"/>
    </source>
</evidence>
<feature type="region of interest" description="Disordered" evidence="1">
    <location>
        <begin position="154"/>
        <end position="173"/>
    </location>
</feature>
<feature type="transmembrane region" description="Helical" evidence="2">
    <location>
        <begin position="228"/>
        <end position="247"/>
    </location>
</feature>
<organism evidence="3 4">
    <name type="scientific">Streptomyces smyrnaeus</name>
    <dbReference type="NCBI Taxonomy" id="1387713"/>
    <lineage>
        <taxon>Bacteria</taxon>
        <taxon>Bacillati</taxon>
        <taxon>Actinomycetota</taxon>
        <taxon>Actinomycetes</taxon>
        <taxon>Kitasatosporales</taxon>
        <taxon>Streptomycetaceae</taxon>
        <taxon>Streptomyces</taxon>
    </lineage>
</organism>
<accession>A0ABS3XUC5</accession>
<keyword evidence="2" id="KW-0812">Transmembrane</keyword>
<feature type="transmembrane region" description="Helical" evidence="2">
    <location>
        <begin position="289"/>
        <end position="310"/>
    </location>
</feature>
<evidence type="ECO:0000256" key="1">
    <source>
        <dbReference type="SAM" id="MobiDB-lite"/>
    </source>
</evidence>
<feature type="transmembrane region" description="Helical" evidence="2">
    <location>
        <begin position="86"/>
        <end position="103"/>
    </location>
</feature>
<reference evidence="3 4" key="1">
    <citation type="submission" date="2021-02" db="EMBL/GenBank/DDBJ databases">
        <title>Streptomyces spirodelae sp. nov., isolated from duckweed.</title>
        <authorList>
            <person name="Saimee Y."/>
            <person name="Duangmal K."/>
        </authorList>
    </citation>
    <scope>NUCLEOTIDE SEQUENCE [LARGE SCALE GENOMIC DNA]</scope>
    <source>
        <strain evidence="3 4">DSM 42105</strain>
    </source>
</reference>
<evidence type="ECO:0000256" key="2">
    <source>
        <dbReference type="SAM" id="Phobius"/>
    </source>
</evidence>
<feature type="transmembrane region" description="Helical" evidence="2">
    <location>
        <begin position="254"/>
        <end position="274"/>
    </location>
</feature>
<sequence length="337" mass="35589">MGQDRTLARGARAFGALLTAALALISLAWIIRDFTQAREVVDVWWNWAGLPARAEDGVWVTSFLEPTLLLLYSVAAVTAFRSSSSAAILTCTGLLTVAVRTPGLWNLNADWMQGVSDGLLSKVLFSTIAAVVIGAALIVTAVVGRRTAPPLSGGYGYGGPSRSDPADEPPAGPTRGGAVAAFLLLGSGGVVLAAWEIRAWNQYGWDRYEQTLTGERAIVRLLDAPSGWVLWAVVLLCLVTAVAALAGVPFSRPLGLITTAPLLGIGLFAVAFGIKTELFEHFGDLGFEAQLRVLTSAFEVVTGCAVLLSLSRGEQRDSHTLSQYRGGTARYGTSPQT</sequence>
<evidence type="ECO:0008006" key="5">
    <source>
        <dbReference type="Google" id="ProtNLM"/>
    </source>
</evidence>
<dbReference type="GeneID" id="96259218"/>
<keyword evidence="2" id="KW-0472">Membrane</keyword>
<keyword evidence="4" id="KW-1185">Reference proteome</keyword>
<dbReference type="Proteomes" id="UP000721954">
    <property type="component" value="Unassembled WGS sequence"/>
</dbReference>
<keyword evidence="2" id="KW-1133">Transmembrane helix</keyword>
<dbReference type="EMBL" id="JAFFZM010000006">
    <property type="protein sequence ID" value="MBO8198910.1"/>
    <property type="molecule type" value="Genomic_DNA"/>
</dbReference>
<name>A0ABS3XUC5_9ACTN</name>
<proteinExistence type="predicted"/>
<feature type="transmembrane region" description="Helical" evidence="2">
    <location>
        <begin position="177"/>
        <end position="195"/>
    </location>
</feature>